<accession>A0A431WZ63</accession>
<organism evidence="2 3">
    <name type="scientific">Shewanella canadensis</name>
    <dbReference type="NCBI Taxonomy" id="271096"/>
    <lineage>
        <taxon>Bacteria</taxon>
        <taxon>Pseudomonadati</taxon>
        <taxon>Pseudomonadota</taxon>
        <taxon>Gammaproteobacteria</taxon>
        <taxon>Alteromonadales</taxon>
        <taxon>Shewanellaceae</taxon>
        <taxon>Shewanella</taxon>
    </lineage>
</organism>
<comment type="caution">
    <text evidence="2">The sequence shown here is derived from an EMBL/GenBank/DDBJ whole genome shotgun (WGS) entry which is preliminary data.</text>
</comment>
<dbReference type="Proteomes" id="UP000267448">
    <property type="component" value="Unassembled WGS sequence"/>
</dbReference>
<feature type="signal peptide" evidence="1">
    <location>
        <begin position="1"/>
        <end position="23"/>
    </location>
</feature>
<evidence type="ECO:0000313" key="2">
    <source>
        <dbReference type="EMBL" id="RTR40796.1"/>
    </source>
</evidence>
<dbReference type="OrthoDB" id="9819632at2"/>
<evidence type="ECO:0000256" key="1">
    <source>
        <dbReference type="SAM" id="SignalP"/>
    </source>
</evidence>
<sequence>MMKRIFLLTIFLALLGCDSSNKAKTPEEVQAEIMASQKLFKENQQRIEAANKEREVRLVEQRSYISVRFVSVDEEFLEVELVNETAKDIDNVVGSLEVLDSSGNSVTSIALTNWVPGDTYLPRGGTTPARKSLALETPEKRNQILERASEYKLFYTIFRIQFVGEDEINYLEPILQPKQVTILEAKPVNQVKPEDCASNQVSLETEEIYYPGPKCEHIGRNMDSERFKVEYINMCKSKLGITEHLPSVAKVQVSSCIYETKRPGLTYRKRICCDMPE</sequence>
<keyword evidence="1" id="KW-0732">Signal</keyword>
<name>A0A431WZ63_9GAMM</name>
<proteinExistence type="predicted"/>
<dbReference type="AlphaFoldDB" id="A0A431WZ63"/>
<dbReference type="PROSITE" id="PS51257">
    <property type="entry name" value="PROKAR_LIPOPROTEIN"/>
    <property type="match status" value="1"/>
</dbReference>
<dbReference type="EMBL" id="RXNU01000001">
    <property type="protein sequence ID" value="RTR40796.1"/>
    <property type="molecule type" value="Genomic_DNA"/>
</dbReference>
<evidence type="ECO:0000313" key="3">
    <source>
        <dbReference type="Proteomes" id="UP000267448"/>
    </source>
</evidence>
<reference evidence="2 3" key="1">
    <citation type="submission" date="2018-12" db="EMBL/GenBank/DDBJ databases">
        <authorList>
            <person name="Yu L."/>
        </authorList>
    </citation>
    <scope>NUCLEOTIDE SEQUENCE [LARGE SCALE GENOMIC DNA]</scope>
    <source>
        <strain evidence="2 3">HAW-EB2</strain>
    </source>
</reference>
<gene>
    <name evidence="2" type="ORF">EKG38_02470</name>
</gene>
<feature type="chain" id="PRO_5019541210" description="Lipoprotein" evidence="1">
    <location>
        <begin position="24"/>
        <end position="277"/>
    </location>
</feature>
<protein>
    <recommendedName>
        <fullName evidence="4">Lipoprotein</fullName>
    </recommendedName>
</protein>
<evidence type="ECO:0008006" key="4">
    <source>
        <dbReference type="Google" id="ProtNLM"/>
    </source>
</evidence>
<keyword evidence="3" id="KW-1185">Reference proteome</keyword>